<dbReference type="EnsemblBacteria" id="ABA50549">
    <property type="protein sequence ID" value="ABA50549"/>
    <property type="gene ID" value="BURPS1710b_0596"/>
</dbReference>
<evidence type="ECO:0000313" key="1">
    <source>
        <dbReference type="EMBL" id="ABA50549.1"/>
    </source>
</evidence>
<accession>Q3JWP3</accession>
<gene>
    <name evidence="1" type="ordered locus">BURPS1710b_0596</name>
</gene>
<dbReference type="KEGG" id="bpm:BURPS1710b_0596"/>
<dbReference type="AlphaFoldDB" id="Q3JWP3"/>
<dbReference type="Proteomes" id="UP000002700">
    <property type="component" value="Chromosome I"/>
</dbReference>
<dbReference type="EMBL" id="CP000124">
    <property type="protein sequence ID" value="ABA50549.1"/>
    <property type="molecule type" value="Genomic_DNA"/>
</dbReference>
<protein>
    <submittedName>
        <fullName evidence="1">Uncharacterized protein</fullName>
    </submittedName>
</protein>
<evidence type="ECO:0000313" key="2">
    <source>
        <dbReference type="Proteomes" id="UP000002700"/>
    </source>
</evidence>
<sequence>MRCRSSCGSAAPRVYGAAGAADEAKGAIGVGSDMADYRRIGKPSL</sequence>
<organism evidence="1 2">
    <name type="scientific">Burkholderia pseudomallei (strain 1710b)</name>
    <dbReference type="NCBI Taxonomy" id="320372"/>
    <lineage>
        <taxon>Bacteria</taxon>
        <taxon>Pseudomonadati</taxon>
        <taxon>Pseudomonadota</taxon>
        <taxon>Betaproteobacteria</taxon>
        <taxon>Burkholderiales</taxon>
        <taxon>Burkholderiaceae</taxon>
        <taxon>Burkholderia</taxon>
        <taxon>pseudomallei group</taxon>
    </lineage>
</organism>
<reference evidence="1 2" key="1">
    <citation type="submission" date="2005-09" db="EMBL/GenBank/DDBJ databases">
        <authorList>
            <person name="Woods D.E."/>
            <person name="Nierman W.C."/>
        </authorList>
    </citation>
    <scope>NUCLEOTIDE SEQUENCE [LARGE SCALE GENOMIC DNA]</scope>
    <source>
        <strain evidence="1 2">1710b</strain>
    </source>
</reference>
<proteinExistence type="predicted"/>
<dbReference type="HOGENOM" id="CLU_3197113_0_0_4"/>
<name>Q3JWP3_BURP1</name>